<dbReference type="GO" id="GO:0016740">
    <property type="term" value="F:transferase activity"/>
    <property type="evidence" value="ECO:0007669"/>
    <property type="project" value="UniProtKB-KW"/>
</dbReference>
<evidence type="ECO:0000256" key="3">
    <source>
        <dbReference type="ARBA" id="ARBA00038493"/>
    </source>
</evidence>
<dbReference type="AlphaFoldDB" id="A0A069Q321"/>
<dbReference type="GO" id="GO:0005737">
    <property type="term" value="C:cytoplasm"/>
    <property type="evidence" value="ECO:0007669"/>
    <property type="project" value="TreeGrafter"/>
</dbReference>
<comment type="similarity">
    <text evidence="3">Belongs to the peptidase C56 family. HSP31-like subfamily.</text>
</comment>
<dbReference type="PANTHER" id="PTHR48094:SF11">
    <property type="entry name" value="GLUTATHIONE-INDEPENDENT GLYOXALASE HSP31-RELATED"/>
    <property type="match status" value="1"/>
</dbReference>
<keyword evidence="5" id="KW-1185">Reference proteome</keyword>
<dbReference type="CDD" id="cd03141">
    <property type="entry name" value="GATase1_Hsp31_like"/>
    <property type="match status" value="1"/>
</dbReference>
<evidence type="ECO:0000313" key="4">
    <source>
        <dbReference type="EMBL" id="KDR44151.1"/>
    </source>
</evidence>
<sequence length="270" mass="29187">MNTKGKILVVGSSADMFELKDGRKEPMGYYLNELAIPSQAAVDAGYEVVLATPNGKQPAVDQHSVVADHFGGSEEALQKALDFVATNAGMRNPRSIRSVIDEGLDNYAGVFVPGGHPPMVDLMQDPDLGEVLRHFHATSKPTALLCHGPIAVTAAMPKAREFRQALVNDDMAAARRAAEGWQYAGYRMTIFSNDEEQYVEENIMGGSKVPFYVVTALEIAGGKVETKGVFEAYVVEDRELITGQNPPSDHGIADVFVKALDRHVAAKAAR</sequence>
<dbReference type="EMBL" id="JFHC01000003">
    <property type="protein sequence ID" value="KDR44151.1"/>
    <property type="molecule type" value="Genomic_DNA"/>
</dbReference>
<dbReference type="GO" id="GO:0019243">
    <property type="term" value="P:methylglyoxal catabolic process to D-lactate via S-lactoyl-glutathione"/>
    <property type="evidence" value="ECO:0007669"/>
    <property type="project" value="TreeGrafter"/>
</dbReference>
<dbReference type="Pfam" id="PF17124">
    <property type="entry name" value="ThiJ_like"/>
    <property type="match status" value="1"/>
</dbReference>
<keyword evidence="4" id="KW-0315">Glutamine amidotransferase</keyword>
<keyword evidence="2" id="KW-0456">Lyase</keyword>
<gene>
    <name evidence="4" type="ORF">BG61_18950</name>
</gene>
<dbReference type="InterPro" id="IPR029062">
    <property type="entry name" value="Class_I_gatase-like"/>
</dbReference>
<dbReference type="SUPFAM" id="SSF52317">
    <property type="entry name" value="Class I glutamine amidotransferase-like"/>
    <property type="match status" value="1"/>
</dbReference>
<keyword evidence="1" id="KW-0346">Stress response</keyword>
<dbReference type="InterPro" id="IPR032633">
    <property type="entry name" value="ThiJ-like"/>
</dbReference>
<dbReference type="Gene3D" id="3.40.50.880">
    <property type="match status" value="1"/>
</dbReference>
<reference evidence="4 5" key="1">
    <citation type="submission" date="2014-03" db="EMBL/GenBank/DDBJ databases">
        <title>Draft Genome Sequences of Four Burkholderia Strains.</title>
        <authorList>
            <person name="Liu X.Y."/>
            <person name="Li C.X."/>
            <person name="Xu J.H."/>
        </authorList>
    </citation>
    <scope>NUCLEOTIDE SEQUENCE [LARGE SCALE GENOMIC DNA]</scope>
    <source>
        <strain evidence="4 5">DSM 50014</strain>
    </source>
</reference>
<organism evidence="4 5">
    <name type="scientific">Caballeronia glathei</name>
    <dbReference type="NCBI Taxonomy" id="60547"/>
    <lineage>
        <taxon>Bacteria</taxon>
        <taxon>Pseudomonadati</taxon>
        <taxon>Pseudomonadota</taxon>
        <taxon>Betaproteobacteria</taxon>
        <taxon>Burkholderiales</taxon>
        <taxon>Burkholderiaceae</taxon>
        <taxon>Caballeronia</taxon>
    </lineage>
</organism>
<dbReference type="PANTHER" id="PTHR48094">
    <property type="entry name" value="PROTEIN/NUCLEIC ACID DEGLYCASE DJ-1-RELATED"/>
    <property type="match status" value="1"/>
</dbReference>
<keyword evidence="4" id="KW-0808">Transferase</keyword>
<evidence type="ECO:0000256" key="1">
    <source>
        <dbReference type="ARBA" id="ARBA00023016"/>
    </source>
</evidence>
<comment type="caution">
    <text evidence="4">The sequence shown here is derived from an EMBL/GenBank/DDBJ whole genome shotgun (WGS) entry which is preliminary data.</text>
</comment>
<dbReference type="GO" id="GO:0019172">
    <property type="term" value="F:glyoxalase III activity"/>
    <property type="evidence" value="ECO:0007669"/>
    <property type="project" value="TreeGrafter"/>
</dbReference>
<proteinExistence type="inferred from homology"/>
<accession>A0A069Q321</accession>
<dbReference type="RefSeq" id="WP_035934997.1">
    <property type="nucleotide sequence ID" value="NZ_CADFFX010000002.1"/>
</dbReference>
<dbReference type="Proteomes" id="UP000027466">
    <property type="component" value="Unassembled WGS sequence"/>
</dbReference>
<evidence type="ECO:0000256" key="2">
    <source>
        <dbReference type="ARBA" id="ARBA00023239"/>
    </source>
</evidence>
<dbReference type="STRING" id="60547.GCA_000751215_04267"/>
<name>A0A069Q321_9BURK</name>
<dbReference type="InterPro" id="IPR050325">
    <property type="entry name" value="Prot/Nucl_acid_deglycase"/>
</dbReference>
<evidence type="ECO:0000313" key="5">
    <source>
        <dbReference type="Proteomes" id="UP000027466"/>
    </source>
</evidence>
<protein>
    <submittedName>
        <fullName evidence="4">Glutamine amidotransferase</fullName>
    </submittedName>
</protein>